<evidence type="ECO:0000313" key="2">
    <source>
        <dbReference type="EMBL" id="MEL3918178.1"/>
    </source>
</evidence>
<comment type="caution">
    <text evidence="2">The sequence shown here is derived from an EMBL/GenBank/DDBJ whole genome shotgun (WGS) entry which is preliminary data.</text>
</comment>
<protein>
    <submittedName>
        <fullName evidence="2">Uncharacterized protein</fullName>
    </submittedName>
</protein>
<accession>A0ABU9J777</accession>
<gene>
    <name evidence="2" type="ORF">V1482_01980</name>
</gene>
<proteinExistence type="predicted"/>
<keyword evidence="3" id="KW-1185">Reference proteome</keyword>
<feature type="compositionally biased region" description="Polar residues" evidence="1">
    <location>
        <begin position="287"/>
        <end position="300"/>
    </location>
</feature>
<reference evidence="2 3" key="1">
    <citation type="submission" date="2024-01" db="EMBL/GenBank/DDBJ databases">
        <title>Horizontal gene transfer in Aeromonas trota.</title>
        <authorList>
            <person name="Otero Olarra J.E."/>
            <person name="Perez Valdespino A."/>
        </authorList>
    </citation>
    <scope>NUCLEOTIDE SEQUENCE [LARGE SCALE GENOMIC DNA]</scope>
    <source>
        <strain evidence="2 3">9.1</strain>
    </source>
</reference>
<organism evidence="2 3">
    <name type="scientific">Aeromonas enteropelogenes</name>
    <name type="common">Aeromonas trota</name>
    <dbReference type="NCBI Taxonomy" id="29489"/>
    <lineage>
        <taxon>Bacteria</taxon>
        <taxon>Pseudomonadati</taxon>
        <taxon>Pseudomonadota</taxon>
        <taxon>Gammaproteobacteria</taxon>
        <taxon>Aeromonadales</taxon>
        <taxon>Aeromonadaceae</taxon>
        <taxon>Aeromonas</taxon>
    </lineage>
</organism>
<dbReference type="RefSeq" id="WP_342012199.1">
    <property type="nucleotide sequence ID" value="NZ_JAVTII010000001.1"/>
</dbReference>
<dbReference type="EMBL" id="JAZDDP010000001">
    <property type="protein sequence ID" value="MEL3918178.1"/>
    <property type="molecule type" value="Genomic_DNA"/>
</dbReference>
<evidence type="ECO:0000256" key="1">
    <source>
        <dbReference type="SAM" id="MobiDB-lite"/>
    </source>
</evidence>
<name>A0ABU9J777_AEREN</name>
<feature type="region of interest" description="Disordered" evidence="1">
    <location>
        <begin position="274"/>
        <end position="305"/>
    </location>
</feature>
<dbReference type="Proteomes" id="UP001491613">
    <property type="component" value="Unassembled WGS sequence"/>
</dbReference>
<sequence>MNQTISNPFGVQDQRQERGLVAIEQQRVIQEVQAAMVIAKKFPRNPVEATDRILQACSRPTLAEGALYTYNRGGSEVTGPSIRLAEALAQAWGNMQFGIRELDQRKGESIVEAFAWDVETNTKQLKIFSVPHIRHTKNGQKHLEDPRDIYELVANNGARRLRACILGVIPGDVIEAAQRQCEVTLNTYADTSPESIKRMLDIFSDEFGVTSEQIQAYLGRRADAMLPAQYVQMRKIYASLRDGMSKPSDWFKSKRENPEPETSIALAAMRGEKKNVKAKGEQVEPTAPSQETASPEQQANKQEDNVDHSGAYADHCAAIEAAASEEDWKLAYNNAWQWACETGNQEIADGIIHVAGERKAQLQATK</sequence>
<evidence type="ECO:0000313" key="3">
    <source>
        <dbReference type="Proteomes" id="UP001491613"/>
    </source>
</evidence>